<evidence type="ECO:0000313" key="3">
    <source>
        <dbReference type="WBParaSite" id="BPAG_0001266801-mRNA-1"/>
    </source>
</evidence>
<evidence type="ECO:0000313" key="1">
    <source>
        <dbReference type="EMBL" id="VDN93816.1"/>
    </source>
</evidence>
<dbReference type="WBParaSite" id="BPAG_0001266801-mRNA-1">
    <property type="protein sequence ID" value="BPAG_0001266801-mRNA-1"/>
    <property type="gene ID" value="BPAG_0001266801"/>
</dbReference>
<name>A0A0N4TV19_BRUPA</name>
<reference evidence="1 2" key="2">
    <citation type="submission" date="2018-11" db="EMBL/GenBank/DDBJ databases">
        <authorList>
            <consortium name="Pathogen Informatics"/>
        </authorList>
    </citation>
    <scope>NUCLEOTIDE SEQUENCE [LARGE SCALE GENOMIC DNA]</scope>
</reference>
<dbReference type="AlphaFoldDB" id="A0A0N4TV19"/>
<proteinExistence type="predicted"/>
<reference evidence="3" key="1">
    <citation type="submission" date="2017-02" db="UniProtKB">
        <authorList>
            <consortium name="WormBaseParasite"/>
        </authorList>
    </citation>
    <scope>IDENTIFICATION</scope>
</reference>
<gene>
    <name evidence="1" type="ORF">BPAG_LOCUS12630</name>
</gene>
<sequence>MRRVACDKTACITNRSVRNGYGKELKACSCVESDEAVCTGLVIIHSVTSSICDVECLREGTGYECYGEST</sequence>
<dbReference type="EMBL" id="UZAD01013308">
    <property type="protein sequence ID" value="VDN93816.1"/>
    <property type="molecule type" value="Genomic_DNA"/>
</dbReference>
<organism evidence="3">
    <name type="scientific">Brugia pahangi</name>
    <name type="common">Filarial nematode worm</name>
    <dbReference type="NCBI Taxonomy" id="6280"/>
    <lineage>
        <taxon>Eukaryota</taxon>
        <taxon>Metazoa</taxon>
        <taxon>Ecdysozoa</taxon>
        <taxon>Nematoda</taxon>
        <taxon>Chromadorea</taxon>
        <taxon>Rhabditida</taxon>
        <taxon>Spirurina</taxon>
        <taxon>Spiruromorpha</taxon>
        <taxon>Filarioidea</taxon>
        <taxon>Onchocercidae</taxon>
        <taxon>Brugia</taxon>
    </lineage>
</organism>
<dbReference type="Proteomes" id="UP000278627">
    <property type="component" value="Unassembled WGS sequence"/>
</dbReference>
<evidence type="ECO:0000313" key="2">
    <source>
        <dbReference type="Proteomes" id="UP000278627"/>
    </source>
</evidence>
<accession>A0A0N4TV19</accession>
<protein>
    <submittedName>
        <fullName evidence="3">DUF1540 domain-containing protein</fullName>
    </submittedName>
</protein>
<keyword evidence="2" id="KW-1185">Reference proteome</keyword>